<feature type="chain" id="PRO_5015400170" evidence="2">
    <location>
        <begin position="23"/>
        <end position="105"/>
    </location>
</feature>
<dbReference type="RefSeq" id="XP_024753271.1">
    <property type="nucleotide sequence ID" value="XM_024893238.1"/>
</dbReference>
<feature type="region of interest" description="Disordered" evidence="1">
    <location>
        <begin position="81"/>
        <end position="105"/>
    </location>
</feature>
<name>A0A2T4BKZ3_9HYPO</name>
<evidence type="ECO:0000256" key="1">
    <source>
        <dbReference type="SAM" id="MobiDB-lite"/>
    </source>
</evidence>
<keyword evidence="4" id="KW-1185">Reference proteome</keyword>
<feature type="signal peptide" evidence="2">
    <location>
        <begin position="1"/>
        <end position="22"/>
    </location>
</feature>
<accession>A0A2T4BKZ3</accession>
<dbReference type="GeneID" id="36601356"/>
<organism evidence="3 4">
    <name type="scientific">Trichoderma citrinoviride</name>
    <dbReference type="NCBI Taxonomy" id="58853"/>
    <lineage>
        <taxon>Eukaryota</taxon>
        <taxon>Fungi</taxon>
        <taxon>Dikarya</taxon>
        <taxon>Ascomycota</taxon>
        <taxon>Pezizomycotina</taxon>
        <taxon>Sordariomycetes</taxon>
        <taxon>Hypocreomycetidae</taxon>
        <taxon>Hypocreales</taxon>
        <taxon>Hypocreaceae</taxon>
        <taxon>Trichoderma</taxon>
    </lineage>
</organism>
<sequence length="105" mass="11874">MQLKLLVSVFLLIAEVLTGGFAGALDRAWLYYAYQIDGLNDPAQRRLGWKFLSWDSIVKKCRIHRRTKQECELVNFLGGSSSKDLFAANKPGRLLDSQTTDPDPE</sequence>
<reference evidence="4" key="1">
    <citation type="submission" date="2016-07" db="EMBL/GenBank/DDBJ databases">
        <title>Multiple horizontal gene transfer events from other fungi enriched the ability of initially mycotrophic Trichoderma (Ascomycota) to feed on dead plant biomass.</title>
        <authorList>
            <consortium name="DOE Joint Genome Institute"/>
            <person name="Atanasova L."/>
            <person name="Chenthamara K."/>
            <person name="Zhang J."/>
            <person name="Grujic M."/>
            <person name="Henrissat B."/>
            <person name="Kuo A."/>
            <person name="Aerts A."/>
            <person name="Salamov A."/>
            <person name="Lipzen A."/>
            <person name="Labutti K."/>
            <person name="Barry K."/>
            <person name="Miao Y."/>
            <person name="Rahimi M.J."/>
            <person name="Shen Q."/>
            <person name="Grigoriev I.V."/>
            <person name="Kubicek C.P."/>
            <person name="Druzhinina I.S."/>
        </authorList>
    </citation>
    <scope>NUCLEOTIDE SEQUENCE [LARGE SCALE GENOMIC DNA]</scope>
    <source>
        <strain evidence="4">TUCIM 6016</strain>
    </source>
</reference>
<protein>
    <submittedName>
        <fullName evidence="3">Uncharacterized protein</fullName>
    </submittedName>
</protein>
<dbReference type="Proteomes" id="UP000241546">
    <property type="component" value="Unassembled WGS sequence"/>
</dbReference>
<proteinExistence type="predicted"/>
<keyword evidence="2" id="KW-0732">Signal</keyword>
<evidence type="ECO:0000313" key="3">
    <source>
        <dbReference type="EMBL" id="PTB69951.1"/>
    </source>
</evidence>
<dbReference type="AlphaFoldDB" id="A0A2T4BKZ3"/>
<feature type="compositionally biased region" description="Polar residues" evidence="1">
    <location>
        <begin position="96"/>
        <end position="105"/>
    </location>
</feature>
<gene>
    <name evidence="3" type="ORF">BBK36DRAFT_1138363</name>
</gene>
<evidence type="ECO:0000313" key="4">
    <source>
        <dbReference type="Proteomes" id="UP000241546"/>
    </source>
</evidence>
<evidence type="ECO:0000256" key="2">
    <source>
        <dbReference type="SAM" id="SignalP"/>
    </source>
</evidence>
<dbReference type="OrthoDB" id="3467882at2759"/>
<dbReference type="EMBL" id="KZ680208">
    <property type="protein sequence ID" value="PTB69951.1"/>
    <property type="molecule type" value="Genomic_DNA"/>
</dbReference>